<gene>
    <name evidence="2" type="ORF">Ctma_0242</name>
</gene>
<evidence type="ECO:0000313" key="2">
    <source>
        <dbReference type="EMBL" id="WXT99543.1"/>
    </source>
</evidence>
<sequence length="124" mass="13089">MKMTKNILTLITALTLTTGVIAGGDDRDTAPVESLETMAPDSEASVGNQPAETLKLTVGGKAVSVVAHIVCQDKLGLKESNIAIFRRAQTTGNLYNTGPIENSGTGFSPERWDTYFECVAKNGG</sequence>
<evidence type="ECO:0000256" key="1">
    <source>
        <dbReference type="SAM" id="SignalP"/>
    </source>
</evidence>
<feature type="signal peptide" evidence="1">
    <location>
        <begin position="1"/>
        <end position="22"/>
    </location>
</feature>
<organism evidence="2">
    <name type="scientific">Catillopecten margaritatus gill symbiont</name>
    <dbReference type="NCBI Taxonomy" id="3083288"/>
    <lineage>
        <taxon>Bacteria</taxon>
        <taxon>Pseudomonadati</taxon>
        <taxon>Pseudomonadota</taxon>
        <taxon>Gammaproteobacteria</taxon>
        <taxon>sulfur-oxidizing symbionts</taxon>
    </lineage>
</organism>
<protein>
    <submittedName>
        <fullName evidence="2">Uncharacterized protein</fullName>
    </submittedName>
</protein>
<reference evidence="2" key="1">
    <citation type="submission" date="2023-10" db="EMBL/GenBank/DDBJ databases">
        <title>The first scallop-associated chemosynthetic bacterial symbiont.</title>
        <authorList>
            <person name="Lin Y.-T."/>
            <person name="Sun J."/>
            <person name="Ip J.C.-H."/>
            <person name="He X."/>
            <person name="Gao Z.-M."/>
            <person name="Perez M."/>
            <person name="Xu T."/>
            <person name="Qian P.-Y."/>
            <person name="Qiu J.-W."/>
        </authorList>
    </citation>
    <scope>NUCLEOTIDE SEQUENCE</scope>
    <source>
        <strain evidence="2">Gill1</strain>
    </source>
</reference>
<keyword evidence="1" id="KW-0732">Signal</keyword>
<proteinExistence type="predicted"/>
<dbReference type="EMBL" id="CP138327">
    <property type="protein sequence ID" value="WXT99543.1"/>
    <property type="molecule type" value="Genomic_DNA"/>
</dbReference>
<accession>A0AAU6PEX7</accession>
<feature type="chain" id="PRO_5043515013" evidence="1">
    <location>
        <begin position="23"/>
        <end position="124"/>
    </location>
</feature>
<dbReference type="AlphaFoldDB" id="A0AAU6PEX7"/>
<name>A0AAU6PEX7_9GAMM</name>